<dbReference type="EMBL" id="FUZT01000003">
    <property type="protein sequence ID" value="SKC54504.1"/>
    <property type="molecule type" value="Genomic_DNA"/>
</dbReference>
<organism evidence="1 2">
    <name type="scientific">Maledivibacter halophilus</name>
    <dbReference type="NCBI Taxonomy" id="36842"/>
    <lineage>
        <taxon>Bacteria</taxon>
        <taxon>Bacillati</taxon>
        <taxon>Bacillota</taxon>
        <taxon>Clostridia</taxon>
        <taxon>Peptostreptococcales</taxon>
        <taxon>Caminicellaceae</taxon>
        <taxon>Maledivibacter</taxon>
    </lineage>
</organism>
<dbReference type="AlphaFoldDB" id="A0A1T5JT17"/>
<dbReference type="RefSeq" id="WP_079490288.1">
    <property type="nucleotide sequence ID" value="NZ_FUZT01000003.1"/>
</dbReference>
<evidence type="ECO:0000313" key="1">
    <source>
        <dbReference type="EMBL" id="SKC54504.1"/>
    </source>
</evidence>
<reference evidence="2" key="1">
    <citation type="submission" date="2017-02" db="EMBL/GenBank/DDBJ databases">
        <authorList>
            <person name="Varghese N."/>
            <person name="Submissions S."/>
        </authorList>
    </citation>
    <scope>NUCLEOTIDE SEQUENCE [LARGE SCALE GENOMIC DNA]</scope>
    <source>
        <strain evidence="2">M1</strain>
    </source>
</reference>
<gene>
    <name evidence="1" type="ORF">SAMN02194393_01309</name>
</gene>
<dbReference type="Proteomes" id="UP000190285">
    <property type="component" value="Unassembled WGS sequence"/>
</dbReference>
<dbReference type="OrthoDB" id="2086563at2"/>
<name>A0A1T5JT17_9FIRM</name>
<accession>A0A1T5JT17</accession>
<protein>
    <submittedName>
        <fullName evidence="1">Uncharacterized protein</fullName>
    </submittedName>
</protein>
<keyword evidence="2" id="KW-1185">Reference proteome</keyword>
<sequence length="264" mass="31925">MKRSADLLINGEYKRINIWDVIHWKTFETEYWERNKDNFYSTYNANFKEKMTFVLGKNGVLSKSHFRYKSNKSNRIHEGYEESYRHEFFKECISRLEVINIKVKGQPVKIYIDKSVQEEVVYTSKTKYRVVDVMVYFTKSEPAIYYEKWAGKLAIEIYYSYKVDELKIKEFRDLEIPIIEFNAKNWKYIKEDFKTQEEEEKQYKNIVSKLNNTLYVSILVDPISKEYLISEKINELDAQNRELKEQLRLATINEKKKLSELSFF</sequence>
<evidence type="ECO:0000313" key="2">
    <source>
        <dbReference type="Proteomes" id="UP000190285"/>
    </source>
</evidence>
<proteinExistence type="predicted"/>